<accession>A0A921HM16</accession>
<dbReference type="AlphaFoldDB" id="A0A921HM16"/>
<keyword evidence="1" id="KW-0472">Membrane</keyword>
<name>A0A921HM16_9FIRM</name>
<keyword evidence="1" id="KW-0812">Transmembrane</keyword>
<keyword evidence="1" id="KW-1133">Transmembrane helix</keyword>
<evidence type="ECO:0000259" key="2">
    <source>
        <dbReference type="Pfam" id="PF12158"/>
    </source>
</evidence>
<proteinExistence type="predicted"/>
<comment type="caution">
    <text evidence="3">The sequence shown here is derived from an EMBL/GenBank/DDBJ whole genome shotgun (WGS) entry which is preliminary data.</text>
</comment>
<reference evidence="3" key="1">
    <citation type="journal article" date="2021" name="PeerJ">
        <title>Extensive microbial diversity within the chicken gut microbiome revealed by metagenomics and culture.</title>
        <authorList>
            <person name="Gilroy R."/>
            <person name="Ravi A."/>
            <person name="Getino M."/>
            <person name="Pursley I."/>
            <person name="Horton D.L."/>
            <person name="Alikhan N.F."/>
            <person name="Baker D."/>
            <person name="Gharbi K."/>
            <person name="Hall N."/>
            <person name="Watson M."/>
            <person name="Adriaenssens E.M."/>
            <person name="Foster-Nyarko E."/>
            <person name="Jarju S."/>
            <person name="Secka A."/>
            <person name="Antonio M."/>
            <person name="Oren A."/>
            <person name="Chaudhuri R.R."/>
            <person name="La Ragione R."/>
            <person name="Hildebrand F."/>
            <person name="Pallen M.J."/>
        </authorList>
    </citation>
    <scope>NUCLEOTIDE SEQUENCE</scope>
    <source>
        <strain evidence="3">7318</strain>
    </source>
</reference>
<dbReference type="Proteomes" id="UP000780768">
    <property type="component" value="Unassembled WGS sequence"/>
</dbReference>
<dbReference type="InterPro" id="IPR021994">
    <property type="entry name" value="DUF3592"/>
</dbReference>
<dbReference type="RefSeq" id="WP_204966195.1">
    <property type="nucleotide sequence ID" value="NZ_CALXYC010000011.1"/>
</dbReference>
<protein>
    <recommendedName>
        <fullName evidence="2">DUF3592 domain-containing protein</fullName>
    </recommendedName>
</protein>
<organism evidence="3 4">
    <name type="scientific">Megamonas hypermegale</name>
    <dbReference type="NCBI Taxonomy" id="158847"/>
    <lineage>
        <taxon>Bacteria</taxon>
        <taxon>Bacillati</taxon>
        <taxon>Bacillota</taxon>
        <taxon>Negativicutes</taxon>
        <taxon>Selenomonadales</taxon>
        <taxon>Selenomonadaceae</taxon>
        <taxon>Megamonas</taxon>
    </lineage>
</organism>
<sequence>MDELIQTNNIVFSILIFIFTCLAIWMFFIGRSFKKQARIELKYTGKADAELIRFDKEDDVYIPIYRFMINGRLYEQTVGNYFVNEKDLPKYKAEIGSHIQIKYNEQNPTEFTLGPKYTYAQGVLFIAGGIIFMFIDIIIILTMIFVMYKNGQI</sequence>
<dbReference type="EMBL" id="DYVR01000122">
    <property type="protein sequence ID" value="HJF84922.1"/>
    <property type="molecule type" value="Genomic_DNA"/>
</dbReference>
<feature type="transmembrane region" description="Helical" evidence="1">
    <location>
        <begin position="12"/>
        <end position="30"/>
    </location>
</feature>
<evidence type="ECO:0000313" key="4">
    <source>
        <dbReference type="Proteomes" id="UP000780768"/>
    </source>
</evidence>
<dbReference type="Pfam" id="PF12158">
    <property type="entry name" value="DUF3592"/>
    <property type="match status" value="1"/>
</dbReference>
<reference evidence="3" key="2">
    <citation type="submission" date="2021-09" db="EMBL/GenBank/DDBJ databases">
        <authorList>
            <person name="Gilroy R."/>
        </authorList>
    </citation>
    <scope>NUCLEOTIDE SEQUENCE</scope>
    <source>
        <strain evidence="3">7318</strain>
    </source>
</reference>
<feature type="domain" description="DUF3592" evidence="2">
    <location>
        <begin position="57"/>
        <end position="116"/>
    </location>
</feature>
<evidence type="ECO:0000313" key="3">
    <source>
        <dbReference type="EMBL" id="HJF84922.1"/>
    </source>
</evidence>
<evidence type="ECO:0000256" key="1">
    <source>
        <dbReference type="SAM" id="Phobius"/>
    </source>
</evidence>
<gene>
    <name evidence="3" type="ORF">K8V65_04605</name>
</gene>
<feature type="transmembrane region" description="Helical" evidence="1">
    <location>
        <begin position="123"/>
        <end position="148"/>
    </location>
</feature>